<evidence type="ECO:0000256" key="1">
    <source>
        <dbReference type="ARBA" id="ARBA00001971"/>
    </source>
</evidence>
<dbReference type="PROSITE" id="PS00086">
    <property type="entry name" value="CYTOCHROME_P450"/>
    <property type="match status" value="1"/>
</dbReference>
<sequence>MSLKEQEDLVGKTIDRFVEILGKESVVDLTYWFNLLTFEVIGKPAFGNDFHGIESGKTHFWITDVLGSMSQASLSDTWKRFPVVGRLWMFFNPAWMRRLVAASMRHQKYTIDLTNKRINEATTRKDFMSYLLSGRTRVSDIQLAAHASDFVNLTIWHNKIAGSETTATTLAVVFYYICKNASVKQQLEEEILSAFPAYKDINATSVAKLKYLHAVCLEALRIFPPLPLGLPREVPHPAEMVDGFYVSGGTIVSTNPYAASMSTDNFDKPEAFMPCRWLTGEPTDILDASKPFSCGPRSCLGRGGKLLYETQEPSDEALVNDDVAN</sequence>
<dbReference type="InterPro" id="IPR001128">
    <property type="entry name" value="Cyt_P450"/>
</dbReference>
<name>A0A0B4HXP3_METGA</name>
<evidence type="ECO:0000256" key="6">
    <source>
        <dbReference type="RuleBase" id="RU000461"/>
    </source>
</evidence>
<evidence type="ECO:0000256" key="2">
    <source>
        <dbReference type="ARBA" id="ARBA00022617"/>
    </source>
</evidence>
<dbReference type="PRINTS" id="PR00385">
    <property type="entry name" value="P450"/>
</dbReference>
<accession>A0A0B4HXP3</accession>
<dbReference type="Proteomes" id="UP000031192">
    <property type="component" value="Unassembled WGS sequence"/>
</dbReference>
<dbReference type="PANTHER" id="PTHR24305">
    <property type="entry name" value="CYTOCHROME P450"/>
    <property type="match status" value="1"/>
</dbReference>
<dbReference type="AlphaFoldDB" id="A0A0B4HXP3"/>
<dbReference type="SUPFAM" id="SSF48264">
    <property type="entry name" value="Cytochrome P450"/>
    <property type="match status" value="1"/>
</dbReference>
<keyword evidence="8" id="KW-1185">Reference proteome</keyword>
<comment type="caution">
    <text evidence="7">The sequence shown here is derived from an EMBL/GenBank/DDBJ whole genome shotgun (WGS) entry which is preliminary data.</text>
</comment>
<reference evidence="7 8" key="1">
    <citation type="journal article" date="2014" name="Proc. Natl. Acad. Sci. U.S.A.">
        <title>Trajectory and genomic determinants of fungal-pathogen speciation and host adaptation.</title>
        <authorList>
            <person name="Hu X."/>
            <person name="Xiao G."/>
            <person name="Zheng P."/>
            <person name="Shang Y."/>
            <person name="Su Y."/>
            <person name="Zhang X."/>
            <person name="Liu X."/>
            <person name="Zhan S."/>
            <person name="St Leger R.J."/>
            <person name="Wang C."/>
        </authorList>
    </citation>
    <scope>NUCLEOTIDE SEQUENCE [LARGE SCALE GENOMIC DNA]</scope>
    <source>
        <strain evidence="7 8">ARSEF 977</strain>
    </source>
</reference>
<dbReference type="HOGENOM" id="CLU_001570_14_11_1"/>
<feature type="binding site" description="axial binding residue" evidence="5">
    <location>
        <position position="299"/>
    </location>
    <ligand>
        <name>heme</name>
        <dbReference type="ChEBI" id="CHEBI:30413"/>
    </ligand>
    <ligandPart>
        <name>Fe</name>
        <dbReference type="ChEBI" id="CHEBI:18248"/>
    </ligandPart>
</feature>
<dbReference type="PRINTS" id="PR00463">
    <property type="entry name" value="EP450I"/>
</dbReference>
<keyword evidence="6" id="KW-0503">Monooxygenase</keyword>
<dbReference type="GO" id="GO:0020037">
    <property type="term" value="F:heme binding"/>
    <property type="evidence" value="ECO:0007669"/>
    <property type="project" value="InterPro"/>
</dbReference>
<evidence type="ECO:0000313" key="8">
    <source>
        <dbReference type="Proteomes" id="UP000031192"/>
    </source>
</evidence>
<protein>
    <submittedName>
        <fullName evidence="7">Benzoate 4-monooxygenase cytochrome P450</fullName>
    </submittedName>
</protein>
<dbReference type="GO" id="GO:0004497">
    <property type="term" value="F:monooxygenase activity"/>
    <property type="evidence" value="ECO:0007669"/>
    <property type="project" value="UniProtKB-KW"/>
</dbReference>
<keyword evidence="6" id="KW-0560">Oxidoreductase</keyword>
<dbReference type="InterPro" id="IPR002401">
    <property type="entry name" value="Cyt_P450_E_grp-I"/>
</dbReference>
<keyword evidence="3 5" id="KW-0479">Metal-binding</keyword>
<comment type="similarity">
    <text evidence="6">Belongs to the cytochrome P450 family.</text>
</comment>
<organism evidence="7 8">
    <name type="scientific">Metarhizium guizhouense (strain ARSEF 977)</name>
    <dbReference type="NCBI Taxonomy" id="1276136"/>
    <lineage>
        <taxon>Eukaryota</taxon>
        <taxon>Fungi</taxon>
        <taxon>Dikarya</taxon>
        <taxon>Ascomycota</taxon>
        <taxon>Pezizomycotina</taxon>
        <taxon>Sordariomycetes</taxon>
        <taxon>Hypocreomycetidae</taxon>
        <taxon>Hypocreales</taxon>
        <taxon>Clavicipitaceae</taxon>
        <taxon>Metarhizium</taxon>
    </lineage>
</organism>
<dbReference type="InterPro" id="IPR017972">
    <property type="entry name" value="Cyt_P450_CS"/>
</dbReference>
<dbReference type="Pfam" id="PF00067">
    <property type="entry name" value="p450"/>
    <property type="match status" value="1"/>
</dbReference>
<gene>
    <name evidence="7" type="ORF">MGU_08366</name>
</gene>
<comment type="cofactor">
    <cofactor evidence="1 5">
        <name>heme</name>
        <dbReference type="ChEBI" id="CHEBI:30413"/>
    </cofactor>
</comment>
<dbReference type="PANTHER" id="PTHR24305:SF161">
    <property type="entry name" value="P450, PUTATIVE (EUROFUNG)-RELATED"/>
    <property type="match status" value="1"/>
</dbReference>
<evidence type="ECO:0000313" key="7">
    <source>
        <dbReference type="EMBL" id="KID84404.1"/>
    </source>
</evidence>
<proteinExistence type="inferred from homology"/>
<dbReference type="InterPro" id="IPR036396">
    <property type="entry name" value="Cyt_P450_sf"/>
</dbReference>
<dbReference type="GO" id="GO:0016705">
    <property type="term" value="F:oxidoreductase activity, acting on paired donors, with incorporation or reduction of molecular oxygen"/>
    <property type="evidence" value="ECO:0007669"/>
    <property type="project" value="InterPro"/>
</dbReference>
<dbReference type="InterPro" id="IPR050121">
    <property type="entry name" value="Cytochrome_P450_monoxygenase"/>
</dbReference>
<keyword evidence="4 5" id="KW-0408">Iron</keyword>
<dbReference type="EMBL" id="AZNH01000042">
    <property type="protein sequence ID" value="KID84404.1"/>
    <property type="molecule type" value="Genomic_DNA"/>
</dbReference>
<keyword evidence="2 5" id="KW-0349">Heme</keyword>
<evidence type="ECO:0000256" key="5">
    <source>
        <dbReference type="PIRSR" id="PIRSR602401-1"/>
    </source>
</evidence>
<dbReference type="Gene3D" id="1.10.630.10">
    <property type="entry name" value="Cytochrome P450"/>
    <property type="match status" value="1"/>
</dbReference>
<evidence type="ECO:0000256" key="3">
    <source>
        <dbReference type="ARBA" id="ARBA00022723"/>
    </source>
</evidence>
<dbReference type="GO" id="GO:0005506">
    <property type="term" value="F:iron ion binding"/>
    <property type="evidence" value="ECO:0007669"/>
    <property type="project" value="InterPro"/>
</dbReference>
<evidence type="ECO:0000256" key="4">
    <source>
        <dbReference type="ARBA" id="ARBA00023004"/>
    </source>
</evidence>